<comment type="cofactor">
    <cofactor evidence="1">
        <name>Zn(2+)</name>
        <dbReference type="ChEBI" id="CHEBI:29105"/>
    </cofactor>
</comment>
<evidence type="ECO:0000256" key="4">
    <source>
        <dbReference type="ARBA" id="ARBA00012982"/>
    </source>
</evidence>
<evidence type="ECO:0000256" key="1">
    <source>
        <dbReference type="ARBA" id="ARBA00001947"/>
    </source>
</evidence>
<evidence type="ECO:0000256" key="5">
    <source>
        <dbReference type="ARBA" id="ARBA00018141"/>
    </source>
</evidence>
<organism evidence="11 12">
    <name type="scientific">Nitratifractor salsuginis (strain DSM 16511 / JCM 12458 / E9I37-1)</name>
    <dbReference type="NCBI Taxonomy" id="749222"/>
    <lineage>
        <taxon>Bacteria</taxon>
        <taxon>Pseudomonadati</taxon>
        <taxon>Campylobacterota</taxon>
        <taxon>Epsilonproteobacteria</taxon>
        <taxon>Campylobacterales</taxon>
        <taxon>Sulfurovaceae</taxon>
        <taxon>Nitratifractor</taxon>
    </lineage>
</organism>
<evidence type="ECO:0000256" key="8">
    <source>
        <dbReference type="ARBA" id="ARBA00023239"/>
    </source>
</evidence>
<evidence type="ECO:0000256" key="3">
    <source>
        <dbReference type="ARBA" id="ARBA00008900"/>
    </source>
</evidence>
<dbReference type="EC" id="4.1.2.50" evidence="4"/>
<dbReference type="KEGG" id="nsa:Nitsa_0731"/>
<dbReference type="Proteomes" id="UP000008633">
    <property type="component" value="Chromosome"/>
</dbReference>
<name>E6X1Z0_NITSE</name>
<dbReference type="HOGENOM" id="CLU_111016_1_0_7"/>
<dbReference type="UniPathway" id="UPA00391"/>
<evidence type="ECO:0000313" key="12">
    <source>
        <dbReference type="Proteomes" id="UP000008633"/>
    </source>
</evidence>
<dbReference type="Gene3D" id="3.30.479.10">
    <property type="entry name" value="6-pyruvoyl tetrahydropterin synthase/QueD"/>
    <property type="match status" value="1"/>
</dbReference>
<dbReference type="eggNOG" id="COG0720">
    <property type="taxonomic scope" value="Bacteria"/>
</dbReference>
<keyword evidence="12" id="KW-1185">Reference proteome</keyword>
<evidence type="ECO:0000256" key="6">
    <source>
        <dbReference type="ARBA" id="ARBA00022723"/>
    </source>
</evidence>
<dbReference type="InterPro" id="IPR007115">
    <property type="entry name" value="6-PTP_synth/QueD"/>
</dbReference>
<dbReference type="Pfam" id="PF01242">
    <property type="entry name" value="PTPS"/>
    <property type="match status" value="1"/>
</dbReference>
<dbReference type="GO" id="GO:0046872">
    <property type="term" value="F:metal ion binding"/>
    <property type="evidence" value="ECO:0007669"/>
    <property type="project" value="UniProtKB-KW"/>
</dbReference>
<evidence type="ECO:0000256" key="9">
    <source>
        <dbReference type="ARBA" id="ARBA00031449"/>
    </source>
</evidence>
<evidence type="ECO:0000313" key="11">
    <source>
        <dbReference type="EMBL" id="ADV45998.1"/>
    </source>
</evidence>
<comment type="pathway">
    <text evidence="2">Purine metabolism; 7-cyano-7-deazaguanine biosynthesis.</text>
</comment>
<comment type="similarity">
    <text evidence="3">Belongs to the PTPS family. QueD subfamily.</text>
</comment>
<evidence type="ECO:0000256" key="10">
    <source>
        <dbReference type="ARBA" id="ARBA00048807"/>
    </source>
</evidence>
<dbReference type="InterPro" id="IPR038418">
    <property type="entry name" value="6-PTP_synth/QueD_sf"/>
</dbReference>
<reference evidence="12" key="2">
    <citation type="submission" date="2011-01" db="EMBL/GenBank/DDBJ databases">
        <title>The complete genome of Nitratifractor salsuginis DSM 16511.</title>
        <authorList>
            <consortium name="US DOE Joint Genome Institute (JGI-PGF)"/>
            <person name="Lucas S."/>
            <person name="Copeland A."/>
            <person name="Lapidus A."/>
            <person name="Bruce D."/>
            <person name="Goodwin L."/>
            <person name="Pitluck S."/>
            <person name="Kyrpides N."/>
            <person name="Mavromatis K."/>
            <person name="Ivanova N."/>
            <person name="Mikhailova N."/>
            <person name="Zeytun A."/>
            <person name="Detter J.C."/>
            <person name="Tapia R."/>
            <person name="Han C."/>
            <person name="Land M."/>
            <person name="Hauser L."/>
            <person name="Markowitz V."/>
            <person name="Cheng J.-F."/>
            <person name="Hugenholtz P."/>
            <person name="Woyke T."/>
            <person name="Wu D."/>
            <person name="Tindall B."/>
            <person name="Schuetze A."/>
            <person name="Brambilla E."/>
            <person name="Klenk H.-P."/>
            <person name="Eisen J.A."/>
        </authorList>
    </citation>
    <scope>NUCLEOTIDE SEQUENCE [LARGE SCALE GENOMIC DNA]</scope>
    <source>
        <strain evidence="12">DSM 16511 / JCM 12458 / E9I37-1</strain>
    </source>
</reference>
<dbReference type="GO" id="GO:0070497">
    <property type="term" value="F:6-carboxytetrahydropterin synthase activity"/>
    <property type="evidence" value="ECO:0007669"/>
    <property type="project" value="UniProtKB-EC"/>
</dbReference>
<dbReference type="STRING" id="749222.Nitsa_0731"/>
<evidence type="ECO:0000256" key="7">
    <source>
        <dbReference type="ARBA" id="ARBA00022833"/>
    </source>
</evidence>
<dbReference type="PANTHER" id="PTHR12589">
    <property type="entry name" value="PYRUVOYL TETRAHYDROBIOPTERIN SYNTHASE"/>
    <property type="match status" value="1"/>
</dbReference>
<evidence type="ECO:0000256" key="2">
    <source>
        <dbReference type="ARBA" id="ARBA00005061"/>
    </source>
</evidence>
<dbReference type="SUPFAM" id="SSF55620">
    <property type="entry name" value="Tetrahydrobiopterin biosynthesis enzymes-like"/>
    <property type="match status" value="1"/>
</dbReference>
<dbReference type="PANTHER" id="PTHR12589:SF7">
    <property type="entry name" value="6-PYRUVOYL TETRAHYDROBIOPTERIN SYNTHASE"/>
    <property type="match status" value="1"/>
</dbReference>
<dbReference type="AlphaFoldDB" id="E6X1Z0"/>
<keyword evidence="7" id="KW-0862">Zinc</keyword>
<sequence>MRWIIDKSFDFCYGHRVWSQNLDKEYSLDECLMCRHLHGHQGKIKIFLSSESLIDGMVTDFKHLNWFKAWLDASLDHRFILDRHDPLFGDLMHHYVDEKGQMDEASFFYHEEGYWTPRLEKLGDAPEALIEKYEGMVVVNFVPTSENLTAWILEIVSERMEKLGIVVEAVEFWETPKSHCRVERSTAGS</sequence>
<accession>E6X1Z0</accession>
<dbReference type="OrthoDB" id="9804698at2"/>
<keyword evidence="8" id="KW-0456">Lyase</keyword>
<dbReference type="EMBL" id="CP002452">
    <property type="protein sequence ID" value="ADV45998.1"/>
    <property type="molecule type" value="Genomic_DNA"/>
</dbReference>
<reference evidence="11 12" key="1">
    <citation type="journal article" date="2011" name="Stand. Genomic Sci.">
        <title>Complete genome sequence of Nitratifractor salsuginis type strain (E9I37-1).</title>
        <authorList>
            <person name="Anderson I."/>
            <person name="Sikorski J."/>
            <person name="Zeytun A."/>
            <person name="Nolan M."/>
            <person name="Lapidus A."/>
            <person name="Lucas S."/>
            <person name="Hammon N."/>
            <person name="Deshpande S."/>
            <person name="Cheng J.F."/>
            <person name="Tapia R."/>
            <person name="Han C."/>
            <person name="Goodwin L."/>
            <person name="Pitluck S."/>
            <person name="Liolios K."/>
            <person name="Pagani I."/>
            <person name="Ivanova N."/>
            <person name="Huntemann M."/>
            <person name="Mavromatis K."/>
            <person name="Ovchinikova G."/>
            <person name="Pati A."/>
            <person name="Chen A."/>
            <person name="Palaniappan K."/>
            <person name="Land M."/>
            <person name="Hauser L."/>
            <person name="Brambilla E.M."/>
            <person name="Ngatchou-Djao O.D."/>
            <person name="Rohde M."/>
            <person name="Tindall B.J."/>
            <person name="Goker M."/>
            <person name="Detter J.C."/>
            <person name="Woyke T."/>
            <person name="Bristow J."/>
            <person name="Eisen J.A."/>
            <person name="Markowitz V."/>
            <person name="Hugenholtz P."/>
            <person name="Klenk H.P."/>
            <person name="Kyrpides N.C."/>
        </authorList>
    </citation>
    <scope>NUCLEOTIDE SEQUENCE [LARGE SCALE GENOMIC DNA]</scope>
    <source>
        <strain evidence="12">DSM 16511 / JCM 12458 / E9I37-1</strain>
    </source>
</reference>
<keyword evidence="6" id="KW-0479">Metal-binding</keyword>
<comment type="catalytic activity">
    <reaction evidence="10">
        <text>7,8-dihydroneopterin 3'-triphosphate + H2O = 6-carboxy-5,6,7,8-tetrahydropterin + triphosphate + acetaldehyde + 2 H(+)</text>
        <dbReference type="Rhea" id="RHEA:27966"/>
        <dbReference type="ChEBI" id="CHEBI:15343"/>
        <dbReference type="ChEBI" id="CHEBI:15377"/>
        <dbReference type="ChEBI" id="CHEBI:15378"/>
        <dbReference type="ChEBI" id="CHEBI:18036"/>
        <dbReference type="ChEBI" id="CHEBI:58462"/>
        <dbReference type="ChEBI" id="CHEBI:61032"/>
        <dbReference type="EC" id="4.1.2.50"/>
    </reaction>
</comment>
<protein>
    <recommendedName>
        <fullName evidence="5">6-carboxy-5,6,7,8-tetrahydropterin synthase</fullName>
        <ecNumber evidence="4">4.1.2.50</ecNumber>
    </recommendedName>
    <alternativeName>
        <fullName evidence="9">Queuosine biosynthesis protein QueD</fullName>
    </alternativeName>
</protein>
<dbReference type="RefSeq" id="WP_013553692.1">
    <property type="nucleotide sequence ID" value="NC_014935.1"/>
</dbReference>
<proteinExistence type="inferred from homology"/>
<gene>
    <name evidence="11" type="ordered locus">Nitsa_0731</name>
</gene>